<protein>
    <submittedName>
        <fullName evidence="6">Calmodulin-like protein 2</fullName>
    </submittedName>
</protein>
<sequence length="347" mass="39498">MRERSNWAAPTPTAEATAAHAAETRPEKSGRRPSSEVDGHGPPATAEEPELKAFGQSYGMPDTRDDGSAYDGFLRLSPELEEDDQKRWQMVQKKRSSRKVDAALQLSVRKALPLNVSKKQAGKIVQDQGELRRVFDFYDRDGSDSIDPEEFPALLSRVLKQHTESMDKEELWRIWDEIDDDGSGHISFEEFQKWYCKAFRIDGTPDRTSFISAEQVPQHEGMIRHIAKKLNLDFFKVDSLWSRFSSFDLDKSGTLDYTEFTRLIQKELAPPSGAALVPDKVVEKFWIEVDSDKSGLISFGEFCAWYMTFLFGGKSPMEQYYAAFSSRSSLHNTLGRDEARPRLESNS</sequence>
<dbReference type="SMART" id="SM00054">
    <property type="entry name" value="EFh"/>
    <property type="match status" value="4"/>
</dbReference>
<dbReference type="SUPFAM" id="SSF47473">
    <property type="entry name" value="EF-hand"/>
    <property type="match status" value="1"/>
</dbReference>
<evidence type="ECO:0000256" key="4">
    <source>
        <dbReference type="SAM" id="MobiDB-lite"/>
    </source>
</evidence>
<evidence type="ECO:0000313" key="7">
    <source>
        <dbReference type="Proteomes" id="UP001642464"/>
    </source>
</evidence>
<dbReference type="PANTHER" id="PTHR10891">
    <property type="entry name" value="EF-HAND CALCIUM-BINDING DOMAIN CONTAINING PROTEIN"/>
    <property type="match status" value="1"/>
</dbReference>
<dbReference type="Proteomes" id="UP001642464">
    <property type="component" value="Unassembled WGS sequence"/>
</dbReference>
<gene>
    <name evidence="6" type="ORF">SCF082_LOCUS16915</name>
</gene>
<proteinExistence type="predicted"/>
<comment type="caution">
    <text evidence="6">The sequence shown here is derived from an EMBL/GenBank/DDBJ whole genome shotgun (WGS) entry which is preliminary data.</text>
</comment>
<dbReference type="Gene3D" id="1.10.238.10">
    <property type="entry name" value="EF-hand"/>
    <property type="match status" value="2"/>
</dbReference>
<dbReference type="InterPro" id="IPR018247">
    <property type="entry name" value="EF_Hand_1_Ca_BS"/>
</dbReference>
<dbReference type="PROSITE" id="PS50222">
    <property type="entry name" value="EF_HAND_2"/>
    <property type="match status" value="4"/>
</dbReference>
<dbReference type="InterPro" id="IPR011992">
    <property type="entry name" value="EF-hand-dom_pair"/>
</dbReference>
<dbReference type="EMBL" id="CAXAMM010011112">
    <property type="protein sequence ID" value="CAK9025080.1"/>
    <property type="molecule type" value="Genomic_DNA"/>
</dbReference>
<feature type="compositionally biased region" description="Basic and acidic residues" evidence="4">
    <location>
        <begin position="22"/>
        <end position="39"/>
    </location>
</feature>
<keyword evidence="1" id="KW-0479">Metal-binding</keyword>
<feature type="domain" description="EF-hand" evidence="5">
    <location>
        <begin position="126"/>
        <end position="161"/>
    </location>
</feature>
<dbReference type="Pfam" id="PF13499">
    <property type="entry name" value="EF-hand_7"/>
    <property type="match status" value="2"/>
</dbReference>
<dbReference type="InterPro" id="IPR002048">
    <property type="entry name" value="EF_hand_dom"/>
</dbReference>
<feature type="region of interest" description="Disordered" evidence="4">
    <location>
        <begin position="1"/>
        <end position="71"/>
    </location>
</feature>
<keyword evidence="2" id="KW-0677">Repeat</keyword>
<feature type="compositionally biased region" description="Low complexity" evidence="4">
    <location>
        <begin position="8"/>
        <end position="21"/>
    </location>
</feature>
<reference evidence="6 7" key="1">
    <citation type="submission" date="2024-02" db="EMBL/GenBank/DDBJ databases">
        <authorList>
            <person name="Chen Y."/>
            <person name="Shah S."/>
            <person name="Dougan E. K."/>
            <person name="Thang M."/>
            <person name="Chan C."/>
        </authorList>
    </citation>
    <scope>NUCLEOTIDE SEQUENCE [LARGE SCALE GENOMIC DNA]</scope>
</reference>
<dbReference type="PROSITE" id="PS00018">
    <property type="entry name" value="EF_HAND_1"/>
    <property type="match status" value="4"/>
</dbReference>
<evidence type="ECO:0000256" key="3">
    <source>
        <dbReference type="ARBA" id="ARBA00022837"/>
    </source>
</evidence>
<evidence type="ECO:0000256" key="1">
    <source>
        <dbReference type="ARBA" id="ARBA00022723"/>
    </source>
</evidence>
<keyword evidence="3" id="KW-0106">Calcium</keyword>
<dbReference type="CDD" id="cd00051">
    <property type="entry name" value="EFh"/>
    <property type="match status" value="2"/>
</dbReference>
<evidence type="ECO:0000259" key="5">
    <source>
        <dbReference type="PROSITE" id="PS50222"/>
    </source>
</evidence>
<evidence type="ECO:0000256" key="2">
    <source>
        <dbReference type="ARBA" id="ARBA00022737"/>
    </source>
</evidence>
<evidence type="ECO:0000313" key="6">
    <source>
        <dbReference type="EMBL" id="CAK9025080.1"/>
    </source>
</evidence>
<feature type="domain" description="EF-hand" evidence="5">
    <location>
        <begin position="166"/>
        <end position="201"/>
    </location>
</feature>
<organism evidence="6 7">
    <name type="scientific">Durusdinium trenchii</name>
    <dbReference type="NCBI Taxonomy" id="1381693"/>
    <lineage>
        <taxon>Eukaryota</taxon>
        <taxon>Sar</taxon>
        <taxon>Alveolata</taxon>
        <taxon>Dinophyceae</taxon>
        <taxon>Suessiales</taxon>
        <taxon>Symbiodiniaceae</taxon>
        <taxon>Durusdinium</taxon>
    </lineage>
</organism>
<feature type="domain" description="EF-hand" evidence="5">
    <location>
        <begin position="277"/>
        <end position="312"/>
    </location>
</feature>
<accession>A0ABP0KE48</accession>
<feature type="domain" description="EF-hand" evidence="5">
    <location>
        <begin position="235"/>
        <end position="270"/>
    </location>
</feature>
<name>A0ABP0KE48_9DINO</name>
<dbReference type="InterPro" id="IPR039647">
    <property type="entry name" value="EF_hand_pair_protein_CML-like"/>
</dbReference>
<keyword evidence="7" id="KW-1185">Reference proteome</keyword>